<dbReference type="PANTHER" id="PTHR31025">
    <property type="entry name" value="SI:CH211-196P9.1-RELATED"/>
    <property type="match status" value="1"/>
</dbReference>
<feature type="domain" description="SAM" evidence="2">
    <location>
        <begin position="15"/>
        <end position="57"/>
    </location>
</feature>
<evidence type="ECO:0000313" key="5">
    <source>
        <dbReference type="Proteomes" id="UP000663845"/>
    </source>
</evidence>
<feature type="region of interest" description="Disordered" evidence="1">
    <location>
        <begin position="121"/>
        <end position="171"/>
    </location>
</feature>
<name>A0A813USI0_9BILA</name>
<feature type="compositionally biased region" description="Polar residues" evidence="1">
    <location>
        <begin position="295"/>
        <end position="306"/>
    </location>
</feature>
<accession>A0A813USI0</accession>
<dbReference type="Gene3D" id="1.10.150.50">
    <property type="entry name" value="Transcription Factor, Ets-1"/>
    <property type="match status" value="1"/>
</dbReference>
<gene>
    <name evidence="3" type="ORF">JYZ213_LOCUS6871</name>
    <name evidence="4" type="ORF">OXD698_LOCUS1014</name>
</gene>
<dbReference type="PROSITE" id="PS50105">
    <property type="entry name" value="SAM_DOMAIN"/>
    <property type="match status" value="1"/>
</dbReference>
<evidence type="ECO:0000313" key="4">
    <source>
        <dbReference type="EMBL" id="CAF3495765.1"/>
    </source>
</evidence>
<organism evidence="3 5">
    <name type="scientific">Adineta steineri</name>
    <dbReference type="NCBI Taxonomy" id="433720"/>
    <lineage>
        <taxon>Eukaryota</taxon>
        <taxon>Metazoa</taxon>
        <taxon>Spiralia</taxon>
        <taxon>Gnathifera</taxon>
        <taxon>Rotifera</taxon>
        <taxon>Eurotatoria</taxon>
        <taxon>Bdelloidea</taxon>
        <taxon>Adinetida</taxon>
        <taxon>Adinetidae</taxon>
        <taxon>Adineta</taxon>
    </lineage>
</organism>
<dbReference type="Proteomes" id="UP000663845">
    <property type="component" value="Unassembled WGS sequence"/>
</dbReference>
<sequence>MDSVVVSTKSHVLQWDADAVVAWLHESNFGAFEKVFRDNDIDGPTLLKLSESMVVRLFPTIKLEVQFLDLLQSLKQRNISDNNSKKTLASSSNITNGHNGNRHSAAHQIAAHVIASTSFDNGIDHSSNSNSPIPSATNGHHHPRVSYSERSQIPQRLTPKGGPPLKTLKREPKYFPNASLNASQNGDTNENDSKHTFPHVYKLPQFPDTLRLALASQDASAFKLRTYYRNLLISSIYDDLTRSYNLWYPNARQYKTVASALVKSYPFLESSTDGGEGAWIDGIKGKFKRGRRTATSHFDASQSMTGENGYDRMSGDDELGEEKLAQTSNGQKRSRHEFEVDSDDGQYESGEMPTNGKDNDQTSDNNDEMDEEETHRLRSCITAMQETLAATDDPDISLISDYFKETFEIRRNFVKTHNTTEILTEYPALQLHSCLLADFHMQTNIPIQTVLIHKLRSISKPIIRLAKETGCAPEILLSYHTILSQRPQLEQILADTFAILIVACYFGEYQFLLVAPEKDTQSPWPIIRGEHPATIFYDGKSSSVAYNIELDYVQLFHRPLNDFLTAICTLFATYTVFEITYGKLEMTLSFIDCLLRDNVHSSTRSPQVLELINELNSMKNM</sequence>
<dbReference type="AlphaFoldDB" id="A0A813USI0"/>
<evidence type="ECO:0000313" key="3">
    <source>
        <dbReference type="EMBL" id="CAF0831720.1"/>
    </source>
</evidence>
<dbReference type="Proteomes" id="UP000663844">
    <property type="component" value="Unassembled WGS sequence"/>
</dbReference>
<feature type="region of interest" description="Disordered" evidence="1">
    <location>
        <begin position="291"/>
        <end position="374"/>
    </location>
</feature>
<dbReference type="InterPro" id="IPR001660">
    <property type="entry name" value="SAM"/>
</dbReference>
<proteinExistence type="predicted"/>
<dbReference type="PANTHER" id="PTHR31025:SF25">
    <property type="entry name" value="ZINC FINGER (C2H2)-60"/>
    <property type="match status" value="1"/>
</dbReference>
<protein>
    <recommendedName>
        <fullName evidence="2">SAM domain-containing protein</fullName>
    </recommendedName>
</protein>
<feature type="compositionally biased region" description="Polar residues" evidence="1">
    <location>
        <begin position="121"/>
        <end position="138"/>
    </location>
</feature>
<dbReference type="SUPFAM" id="SSF47769">
    <property type="entry name" value="SAM/Pointed domain"/>
    <property type="match status" value="1"/>
</dbReference>
<comment type="caution">
    <text evidence="3">The sequence shown here is derived from an EMBL/GenBank/DDBJ whole genome shotgun (WGS) entry which is preliminary data.</text>
</comment>
<evidence type="ECO:0000259" key="2">
    <source>
        <dbReference type="PROSITE" id="PS50105"/>
    </source>
</evidence>
<dbReference type="EMBL" id="CAJOAZ010000027">
    <property type="protein sequence ID" value="CAF3495765.1"/>
    <property type="molecule type" value="Genomic_DNA"/>
</dbReference>
<dbReference type="EMBL" id="CAJNOG010000044">
    <property type="protein sequence ID" value="CAF0831720.1"/>
    <property type="molecule type" value="Genomic_DNA"/>
</dbReference>
<evidence type="ECO:0000256" key="1">
    <source>
        <dbReference type="SAM" id="MobiDB-lite"/>
    </source>
</evidence>
<dbReference type="InterPro" id="IPR013761">
    <property type="entry name" value="SAM/pointed_sf"/>
</dbReference>
<reference evidence="3" key="1">
    <citation type="submission" date="2021-02" db="EMBL/GenBank/DDBJ databases">
        <authorList>
            <person name="Nowell W R."/>
        </authorList>
    </citation>
    <scope>NUCLEOTIDE SEQUENCE</scope>
</reference>